<protein>
    <recommendedName>
        <fullName evidence="2">PITH domain-containing protein</fullName>
    </recommendedName>
</protein>
<dbReference type="GO" id="GO:0005737">
    <property type="term" value="C:cytoplasm"/>
    <property type="evidence" value="ECO:0007669"/>
    <property type="project" value="UniProtKB-ARBA"/>
</dbReference>
<sequence length="206" mass="23393">MAPHGSSCEGDKNHDDTPEMGLQYSLYSKIDKDNLECLNEVSEGSGKLVFKQWEDRLNFTEYVESDADEELLFNIPFSGNVKLKGIIVVGEDAGSHPSKMRLFKNRPHMTFDDVNAPAEQEFELHTDITGTLEYATKVVLFSSVHHLTIHFPSNFGSDQTRIYYIGLKGEFTEAHRHGVTICTYEARPNVYDHKNPLEDNVSHQIQ</sequence>
<keyword evidence="4" id="KW-1185">Reference proteome</keyword>
<dbReference type="GO" id="GO:0080090">
    <property type="term" value="P:regulation of primary metabolic process"/>
    <property type="evidence" value="ECO:0007669"/>
    <property type="project" value="UniProtKB-ARBA"/>
</dbReference>
<dbReference type="PANTHER" id="PTHR12175">
    <property type="entry name" value="AD039 HT014 THIOREDOXIN FAMILY TRP26"/>
    <property type="match status" value="1"/>
</dbReference>
<evidence type="ECO:0000313" key="3">
    <source>
        <dbReference type="EMBL" id="KAK4879966.1"/>
    </source>
</evidence>
<dbReference type="Proteomes" id="UP001353858">
    <property type="component" value="Unassembled WGS sequence"/>
</dbReference>
<dbReference type="InterPro" id="IPR008979">
    <property type="entry name" value="Galactose-bd-like_sf"/>
</dbReference>
<dbReference type="GO" id="GO:0060255">
    <property type="term" value="P:regulation of macromolecule metabolic process"/>
    <property type="evidence" value="ECO:0007669"/>
    <property type="project" value="UniProtKB-ARBA"/>
</dbReference>
<dbReference type="InterPro" id="IPR010400">
    <property type="entry name" value="PITH_dom"/>
</dbReference>
<reference evidence="4" key="1">
    <citation type="submission" date="2023-01" db="EMBL/GenBank/DDBJ databases">
        <title>Key to firefly adult light organ development and bioluminescence: homeobox transcription factors regulate luciferase expression and transportation to peroxisome.</title>
        <authorList>
            <person name="Fu X."/>
        </authorList>
    </citation>
    <scope>NUCLEOTIDE SEQUENCE [LARGE SCALE GENOMIC DNA]</scope>
</reference>
<evidence type="ECO:0000313" key="4">
    <source>
        <dbReference type="Proteomes" id="UP001353858"/>
    </source>
</evidence>
<dbReference type="GO" id="GO:0005634">
    <property type="term" value="C:nucleus"/>
    <property type="evidence" value="ECO:0007669"/>
    <property type="project" value="TreeGrafter"/>
</dbReference>
<proteinExistence type="inferred from homology"/>
<dbReference type="PANTHER" id="PTHR12175:SF1">
    <property type="entry name" value="PITH DOMAIN-CONTAINING PROTEIN 1"/>
    <property type="match status" value="1"/>
</dbReference>
<dbReference type="SUPFAM" id="SSF49785">
    <property type="entry name" value="Galactose-binding domain-like"/>
    <property type="match status" value="1"/>
</dbReference>
<dbReference type="EMBL" id="JARPUR010000003">
    <property type="protein sequence ID" value="KAK4879966.1"/>
    <property type="molecule type" value="Genomic_DNA"/>
</dbReference>
<dbReference type="InterPro" id="IPR045099">
    <property type="entry name" value="PITH1-like"/>
</dbReference>
<gene>
    <name evidence="3" type="ORF">RN001_008112</name>
</gene>
<dbReference type="PROSITE" id="PS51532">
    <property type="entry name" value="PITH"/>
    <property type="match status" value="1"/>
</dbReference>
<comment type="caution">
    <text evidence="3">The sequence shown here is derived from an EMBL/GenBank/DDBJ whole genome shotgun (WGS) entry which is preliminary data.</text>
</comment>
<dbReference type="AlphaFoldDB" id="A0AAN7PER6"/>
<accession>A0AAN7PER6</accession>
<evidence type="ECO:0000259" key="2">
    <source>
        <dbReference type="PROSITE" id="PS51532"/>
    </source>
</evidence>
<evidence type="ECO:0000256" key="1">
    <source>
        <dbReference type="ARBA" id="ARBA00025788"/>
    </source>
</evidence>
<dbReference type="Gene3D" id="2.60.120.470">
    <property type="entry name" value="PITH domain"/>
    <property type="match status" value="1"/>
</dbReference>
<dbReference type="InterPro" id="IPR037047">
    <property type="entry name" value="PITH_dom_sf"/>
</dbReference>
<organism evidence="3 4">
    <name type="scientific">Aquatica leii</name>
    <dbReference type="NCBI Taxonomy" id="1421715"/>
    <lineage>
        <taxon>Eukaryota</taxon>
        <taxon>Metazoa</taxon>
        <taxon>Ecdysozoa</taxon>
        <taxon>Arthropoda</taxon>
        <taxon>Hexapoda</taxon>
        <taxon>Insecta</taxon>
        <taxon>Pterygota</taxon>
        <taxon>Neoptera</taxon>
        <taxon>Endopterygota</taxon>
        <taxon>Coleoptera</taxon>
        <taxon>Polyphaga</taxon>
        <taxon>Elateriformia</taxon>
        <taxon>Elateroidea</taxon>
        <taxon>Lampyridae</taxon>
        <taxon>Luciolinae</taxon>
        <taxon>Aquatica</taxon>
    </lineage>
</organism>
<comment type="similarity">
    <text evidence="1">Belongs to the PITHD1 family.</text>
</comment>
<feature type="domain" description="PITH" evidence="2">
    <location>
        <begin position="15"/>
        <end position="187"/>
    </location>
</feature>
<name>A0AAN7PER6_9COLE</name>
<dbReference type="Pfam" id="PF06201">
    <property type="entry name" value="PITH"/>
    <property type="match status" value="1"/>
</dbReference>
<dbReference type="GO" id="GO:0045654">
    <property type="term" value="P:positive regulation of megakaryocyte differentiation"/>
    <property type="evidence" value="ECO:0007669"/>
    <property type="project" value="UniProtKB-ARBA"/>
</dbReference>
<dbReference type="FunFam" id="2.60.120.470:FF:000002">
    <property type="entry name" value="PITH domain-containing protein 1"/>
    <property type="match status" value="1"/>
</dbReference>